<protein>
    <submittedName>
        <fullName evidence="1">Uncharacterized protein</fullName>
    </submittedName>
</protein>
<dbReference type="AlphaFoldDB" id="A0A813WDP7"/>
<dbReference type="Proteomes" id="UP000663845">
    <property type="component" value="Unassembled WGS sequence"/>
</dbReference>
<reference evidence="1" key="1">
    <citation type="submission" date="2021-02" db="EMBL/GenBank/DDBJ databases">
        <authorList>
            <person name="Nowell W R."/>
        </authorList>
    </citation>
    <scope>NUCLEOTIDE SEQUENCE</scope>
</reference>
<accession>A0A813WDP7</accession>
<sequence>MNNTELRLKNANSSIIELISGEQAIEKIQRPDDFTNNFSSFDLYSRLNSPTATTDDYLKFVAQQILPWNDATIQSITSCVDSINTDCINKLQLLIYPPRIFLIMTNGKDENDAAYCRNQDLIILPRNVILSGQVYKILIHELFHIWSKWNTNSIIRDELYASIGFHKIPIENSIEFPISLNELKMTNPDAPIPMKYYINLKKIDDKNEKIYKCTPILHASRPFNPKVSTNFFYYLTATTLILDDITYQPLEPLEYLSYKEASNFYDQIGNNTGYIIHPEEILADNFVLWMTKGDDLTNLNTPDIINKMDDIISNMPLTT</sequence>
<dbReference type="EMBL" id="CAJNOG010000055">
    <property type="protein sequence ID" value="CAF0855989.1"/>
    <property type="molecule type" value="Genomic_DNA"/>
</dbReference>
<organism evidence="1 2">
    <name type="scientific">Adineta steineri</name>
    <dbReference type="NCBI Taxonomy" id="433720"/>
    <lineage>
        <taxon>Eukaryota</taxon>
        <taxon>Metazoa</taxon>
        <taxon>Spiralia</taxon>
        <taxon>Gnathifera</taxon>
        <taxon>Rotifera</taxon>
        <taxon>Eurotatoria</taxon>
        <taxon>Bdelloidea</taxon>
        <taxon>Adinetida</taxon>
        <taxon>Adinetidae</taxon>
        <taxon>Adineta</taxon>
    </lineage>
</organism>
<proteinExistence type="predicted"/>
<evidence type="ECO:0000313" key="2">
    <source>
        <dbReference type="Proteomes" id="UP000663845"/>
    </source>
</evidence>
<gene>
    <name evidence="1" type="ORF">JYZ213_LOCUS8163</name>
</gene>
<comment type="caution">
    <text evidence="1">The sequence shown here is derived from an EMBL/GenBank/DDBJ whole genome shotgun (WGS) entry which is preliminary data.</text>
</comment>
<evidence type="ECO:0000313" key="1">
    <source>
        <dbReference type="EMBL" id="CAF0855989.1"/>
    </source>
</evidence>
<name>A0A813WDP7_9BILA</name>